<dbReference type="GO" id="GO:0015035">
    <property type="term" value="F:protein-disulfide reductase activity"/>
    <property type="evidence" value="ECO:0007669"/>
    <property type="project" value="UniProtKB-UniRule"/>
</dbReference>
<dbReference type="RefSeq" id="WP_009576058.1">
    <property type="nucleotide sequence ID" value="NZ_AEIG01000055.1"/>
</dbReference>
<dbReference type="AlphaFoldDB" id="F3L2Q1"/>
<accession>F3L2Q1</accession>
<dbReference type="CDD" id="cd02956">
    <property type="entry name" value="ybbN"/>
    <property type="match status" value="1"/>
</dbReference>
<keyword evidence="4" id="KW-1015">Disulfide bond</keyword>
<evidence type="ECO:0000256" key="4">
    <source>
        <dbReference type="ARBA" id="ARBA00023157"/>
    </source>
</evidence>
<sequence>MTDYIVNIDESNAMRMLIEESNVRPVVVDFWADWCGPCKTLMPILEKLAHEYAGAFLLAKVNADEQQNIAGQFGVRSLPTVMVIQNGQPVDGFAGAQPEAQVRELLQKYLPSPWAAALEEAARLMQAGDQQAALTLLRKAYDDSNQDLDIALNLAHVLIQCNRFAEAETVLENIRFVDRDARYEQLMAELALKQEASKSPETAALEAELASDADNLDLRVDLAVQYSVDGHHADALEQLMLVLKVNRDHNNGGTKKRMLDIIASLGKGDPIAVDYQRKLFGLLY</sequence>
<dbReference type="PROSITE" id="PS00194">
    <property type="entry name" value="THIOREDOXIN_1"/>
    <property type="match status" value="1"/>
</dbReference>
<dbReference type="EMBL" id="AEIG01000055">
    <property type="protein sequence ID" value="EGG29369.1"/>
    <property type="molecule type" value="Genomic_DNA"/>
</dbReference>
<gene>
    <name evidence="8" type="ORF">IMCC3088_1825</name>
</gene>
<evidence type="ECO:0000256" key="1">
    <source>
        <dbReference type="ARBA" id="ARBA00008987"/>
    </source>
</evidence>
<dbReference type="NCBIfam" id="TIGR01068">
    <property type="entry name" value="thioredoxin"/>
    <property type="match status" value="1"/>
</dbReference>
<comment type="similarity">
    <text evidence="1">Belongs to the thioredoxin family.</text>
</comment>
<dbReference type="STRING" id="2518989.IMCC3088_1825"/>
<dbReference type="eggNOG" id="COG3118">
    <property type="taxonomic scope" value="Bacteria"/>
</dbReference>
<dbReference type="SUPFAM" id="SSF48452">
    <property type="entry name" value="TPR-like"/>
    <property type="match status" value="1"/>
</dbReference>
<evidence type="ECO:0000313" key="9">
    <source>
        <dbReference type="Proteomes" id="UP000005615"/>
    </source>
</evidence>
<evidence type="ECO:0000256" key="6">
    <source>
        <dbReference type="NCBIfam" id="TIGR01068"/>
    </source>
</evidence>
<dbReference type="FunFam" id="3.40.30.10:FF:000001">
    <property type="entry name" value="Thioredoxin"/>
    <property type="match status" value="1"/>
</dbReference>
<dbReference type="Pfam" id="PF14559">
    <property type="entry name" value="TPR_19"/>
    <property type="match status" value="1"/>
</dbReference>
<dbReference type="GO" id="GO:0005737">
    <property type="term" value="C:cytoplasm"/>
    <property type="evidence" value="ECO:0007669"/>
    <property type="project" value="TreeGrafter"/>
</dbReference>
<dbReference type="InterPro" id="IPR013766">
    <property type="entry name" value="Thioredoxin_domain"/>
</dbReference>
<dbReference type="PANTHER" id="PTHR45663">
    <property type="entry name" value="GEO12009P1"/>
    <property type="match status" value="1"/>
</dbReference>
<keyword evidence="2" id="KW-0813">Transport</keyword>
<protein>
    <recommendedName>
        <fullName evidence="6">Thioredoxin</fullName>
    </recommendedName>
</protein>
<proteinExistence type="inferred from homology"/>
<dbReference type="InterPro" id="IPR017937">
    <property type="entry name" value="Thioredoxin_CS"/>
</dbReference>
<dbReference type="InterPro" id="IPR005746">
    <property type="entry name" value="Thioredoxin"/>
</dbReference>
<dbReference type="PROSITE" id="PS51352">
    <property type="entry name" value="THIOREDOXIN_2"/>
    <property type="match status" value="1"/>
</dbReference>
<dbReference type="InterPro" id="IPR011990">
    <property type="entry name" value="TPR-like_helical_dom_sf"/>
</dbReference>
<dbReference type="Proteomes" id="UP000005615">
    <property type="component" value="Unassembled WGS sequence"/>
</dbReference>
<dbReference type="Gene3D" id="3.40.30.10">
    <property type="entry name" value="Glutaredoxin"/>
    <property type="match status" value="1"/>
</dbReference>
<dbReference type="GO" id="GO:0006950">
    <property type="term" value="P:response to stress"/>
    <property type="evidence" value="ECO:0007669"/>
    <property type="project" value="UniProtKB-ARBA"/>
</dbReference>
<dbReference type="Pfam" id="PF14561">
    <property type="entry name" value="TPR_20"/>
    <property type="match status" value="1"/>
</dbReference>
<dbReference type="PRINTS" id="PR00421">
    <property type="entry name" value="THIOREDOXIN"/>
</dbReference>
<dbReference type="SUPFAM" id="SSF52833">
    <property type="entry name" value="Thioredoxin-like"/>
    <property type="match status" value="1"/>
</dbReference>
<evidence type="ECO:0000259" key="7">
    <source>
        <dbReference type="PROSITE" id="PS51352"/>
    </source>
</evidence>
<dbReference type="Gene3D" id="1.25.40.10">
    <property type="entry name" value="Tetratricopeptide repeat domain"/>
    <property type="match status" value="2"/>
</dbReference>
<evidence type="ECO:0000256" key="3">
    <source>
        <dbReference type="ARBA" id="ARBA00022982"/>
    </source>
</evidence>
<reference evidence="8 9" key="1">
    <citation type="journal article" date="2011" name="J. Bacteriol.">
        <title>Genome sequence of strain IMCC3088, a proteorhodopsin-containing marine bacterium belonging to the OM60/NOR5 clade.</title>
        <authorList>
            <person name="Jang Y."/>
            <person name="Oh H.M."/>
            <person name="Kang I."/>
            <person name="Lee K."/>
            <person name="Yang S.J."/>
            <person name="Cho J.C."/>
        </authorList>
    </citation>
    <scope>NUCLEOTIDE SEQUENCE [LARGE SCALE GENOMIC DNA]</scope>
    <source>
        <strain evidence="8 9">IMCC3088</strain>
    </source>
</reference>
<dbReference type="InterPro" id="IPR036249">
    <property type="entry name" value="Thioredoxin-like_sf"/>
</dbReference>
<dbReference type="PANTHER" id="PTHR45663:SF11">
    <property type="entry name" value="GEO12009P1"/>
    <property type="match status" value="1"/>
</dbReference>
<keyword evidence="9" id="KW-1185">Reference proteome</keyword>
<dbReference type="Pfam" id="PF00085">
    <property type="entry name" value="Thioredoxin"/>
    <property type="match status" value="1"/>
</dbReference>
<feature type="domain" description="Thioredoxin" evidence="7">
    <location>
        <begin position="1"/>
        <end position="111"/>
    </location>
</feature>
<name>F3L2Q1_9GAMM</name>
<evidence type="ECO:0000313" key="8">
    <source>
        <dbReference type="EMBL" id="EGG29369.1"/>
    </source>
</evidence>
<keyword evidence="3" id="KW-0249">Electron transport</keyword>
<evidence type="ECO:0000256" key="2">
    <source>
        <dbReference type="ARBA" id="ARBA00022448"/>
    </source>
</evidence>
<keyword evidence="5" id="KW-0676">Redox-active center</keyword>
<comment type="caution">
    <text evidence="8">The sequence shown here is derived from an EMBL/GenBank/DDBJ whole genome shotgun (WGS) entry which is preliminary data.</text>
</comment>
<dbReference type="OrthoDB" id="9790390at2"/>
<organism evidence="8 9">
    <name type="scientific">Aequoribacter fuscus</name>
    <dbReference type="NCBI Taxonomy" id="2518989"/>
    <lineage>
        <taxon>Bacteria</taxon>
        <taxon>Pseudomonadati</taxon>
        <taxon>Pseudomonadota</taxon>
        <taxon>Gammaproteobacteria</taxon>
        <taxon>Cellvibrionales</taxon>
        <taxon>Halieaceae</taxon>
        <taxon>Aequoribacter</taxon>
    </lineage>
</organism>
<evidence type="ECO:0000256" key="5">
    <source>
        <dbReference type="ARBA" id="ARBA00023284"/>
    </source>
</evidence>